<evidence type="ECO:0000256" key="4">
    <source>
        <dbReference type="RuleBase" id="RU004453"/>
    </source>
</evidence>
<dbReference type="InterPro" id="IPR029070">
    <property type="entry name" value="Chitinase_insertion_sf"/>
</dbReference>
<sequence length="412" mass="45661">MVCGLALWLLGVALMSKPVDVLSPLYPNHIRPVANASHIGYEIFGFAPHWTLDKLDNVDFNVLTTLAYFGVPVLADGNLDTSSRGYEVFKSNNATELFNKAHNHGTRIQLTLTQMEAGMTEKFLSNKDAQSRTIDQAVNEVSARGIDGINVDFEYFGSNGEKYRQDFTNFVANLTLALHQRVPGSKVSVALYASAAISPRIYDISSLSKTSDQIFMMAYDFAGTKADIVAPTSPLYGAQDGSYWYDISTAVDDFLTQMPCNKLVLGLPWYGYNYPVYSPGNNALTQKGYYVSSRVRTKRGYKIVRRFVSPPPSLATTYAQLQQIGFPGEGFTTGWDDKGQVGWVAYKQNGVWRMAYQEDTRSLAIKYDFAKQKNLGGVGIWALGFEGDANDFWALLREKFSAPVSADASVIR</sequence>
<reference evidence="6 7" key="1">
    <citation type="journal article" date="2016" name="Nat. Commun.">
        <title>Thousands of microbial genomes shed light on interconnected biogeochemical processes in an aquifer system.</title>
        <authorList>
            <person name="Anantharaman K."/>
            <person name="Brown C.T."/>
            <person name="Hug L.A."/>
            <person name="Sharon I."/>
            <person name="Castelle C.J."/>
            <person name="Probst A.J."/>
            <person name="Thomas B.C."/>
            <person name="Singh A."/>
            <person name="Wilkins M.J."/>
            <person name="Karaoz U."/>
            <person name="Brodie E.L."/>
            <person name="Williams K.H."/>
            <person name="Hubbard S.S."/>
            <person name="Banfield J.F."/>
        </authorList>
    </citation>
    <scope>NUCLEOTIDE SEQUENCE [LARGE SCALE GENOMIC DNA]</scope>
</reference>
<dbReference type="Pfam" id="PF00704">
    <property type="entry name" value="Glyco_hydro_18"/>
    <property type="match status" value="1"/>
</dbReference>
<comment type="caution">
    <text evidence="6">The sequence shown here is derived from an EMBL/GenBank/DDBJ whole genome shotgun (WGS) entry which is preliminary data.</text>
</comment>
<keyword evidence="2 3" id="KW-0326">Glycosidase</keyword>
<dbReference type="InterPro" id="IPR001579">
    <property type="entry name" value="Glyco_hydro_18_chit_AS"/>
</dbReference>
<evidence type="ECO:0000259" key="5">
    <source>
        <dbReference type="PROSITE" id="PS51910"/>
    </source>
</evidence>
<dbReference type="SMART" id="SM00636">
    <property type="entry name" value="Glyco_18"/>
    <property type="match status" value="1"/>
</dbReference>
<dbReference type="Proteomes" id="UP000177967">
    <property type="component" value="Unassembled WGS sequence"/>
</dbReference>
<evidence type="ECO:0000313" key="7">
    <source>
        <dbReference type="Proteomes" id="UP000177967"/>
    </source>
</evidence>
<dbReference type="AlphaFoldDB" id="A0A1G1V1I3"/>
<organism evidence="6 7">
    <name type="scientific">Candidatus Blackburnbacteria bacterium RIFCSPHIGHO2_01_FULL_43_15b</name>
    <dbReference type="NCBI Taxonomy" id="1797513"/>
    <lineage>
        <taxon>Bacteria</taxon>
        <taxon>Candidatus Blackburniibacteriota</taxon>
    </lineage>
</organism>
<dbReference type="PANTHER" id="PTHR46290">
    <property type="entry name" value="DI-N-ACETYLCHITOBIASE"/>
    <property type="match status" value="1"/>
</dbReference>
<accession>A0A1G1V1I3</accession>
<feature type="domain" description="GH18" evidence="5">
    <location>
        <begin position="41"/>
        <end position="403"/>
    </location>
</feature>
<evidence type="ECO:0000256" key="1">
    <source>
        <dbReference type="ARBA" id="ARBA00022801"/>
    </source>
</evidence>
<dbReference type="InterPro" id="IPR001223">
    <property type="entry name" value="Glyco_hydro18_cat"/>
</dbReference>
<dbReference type="InterPro" id="IPR011583">
    <property type="entry name" value="Chitinase_II/V-like_cat"/>
</dbReference>
<dbReference type="SUPFAM" id="SSF51445">
    <property type="entry name" value="(Trans)glycosidases"/>
    <property type="match status" value="1"/>
</dbReference>
<dbReference type="GO" id="GO:0008061">
    <property type="term" value="F:chitin binding"/>
    <property type="evidence" value="ECO:0007669"/>
    <property type="project" value="InterPro"/>
</dbReference>
<evidence type="ECO:0000313" key="6">
    <source>
        <dbReference type="EMBL" id="OGY09244.1"/>
    </source>
</evidence>
<dbReference type="PROSITE" id="PS01095">
    <property type="entry name" value="GH18_1"/>
    <property type="match status" value="1"/>
</dbReference>
<dbReference type="STRING" id="1797513.A2782_01865"/>
<dbReference type="GO" id="GO:0004553">
    <property type="term" value="F:hydrolase activity, hydrolyzing O-glycosyl compounds"/>
    <property type="evidence" value="ECO:0007669"/>
    <property type="project" value="InterPro"/>
</dbReference>
<name>A0A1G1V1I3_9BACT</name>
<proteinExistence type="inferred from homology"/>
<dbReference type="InterPro" id="IPR051887">
    <property type="entry name" value="GH18_Domain-Containing"/>
</dbReference>
<dbReference type="Gene3D" id="3.10.50.10">
    <property type="match status" value="1"/>
</dbReference>
<dbReference type="PANTHER" id="PTHR46290:SF1">
    <property type="entry name" value="DI-N-ACETYLCHITOBIASE"/>
    <property type="match status" value="1"/>
</dbReference>
<dbReference type="Gene3D" id="3.20.20.80">
    <property type="entry name" value="Glycosidases"/>
    <property type="match status" value="1"/>
</dbReference>
<evidence type="ECO:0000256" key="2">
    <source>
        <dbReference type="ARBA" id="ARBA00023295"/>
    </source>
</evidence>
<gene>
    <name evidence="6" type="ORF">A2782_01865</name>
</gene>
<dbReference type="GO" id="GO:0009313">
    <property type="term" value="P:oligosaccharide catabolic process"/>
    <property type="evidence" value="ECO:0007669"/>
    <property type="project" value="TreeGrafter"/>
</dbReference>
<comment type="similarity">
    <text evidence="4">Belongs to the glycosyl hydrolase 18 family.</text>
</comment>
<dbReference type="PROSITE" id="PS51910">
    <property type="entry name" value="GH18_2"/>
    <property type="match status" value="1"/>
</dbReference>
<protein>
    <recommendedName>
        <fullName evidence="5">GH18 domain-containing protein</fullName>
    </recommendedName>
</protein>
<evidence type="ECO:0000256" key="3">
    <source>
        <dbReference type="RuleBase" id="RU000489"/>
    </source>
</evidence>
<dbReference type="InterPro" id="IPR017853">
    <property type="entry name" value="GH"/>
</dbReference>
<keyword evidence="1 3" id="KW-0378">Hydrolase</keyword>
<dbReference type="EMBL" id="MHBW01000013">
    <property type="protein sequence ID" value="OGY09244.1"/>
    <property type="molecule type" value="Genomic_DNA"/>
</dbReference>